<reference evidence="2" key="4">
    <citation type="journal article" date="2018" name="Nat. Plants">
        <title>Whole-genome landscape of Medicago truncatula symbiotic genes.</title>
        <authorList>
            <person name="Pecrix Y."/>
            <person name="Gamas P."/>
            <person name="Carrere S."/>
        </authorList>
    </citation>
    <scope>NUCLEOTIDE SEQUENCE</scope>
    <source>
        <tissue evidence="2">Leaves</tissue>
    </source>
</reference>
<reference evidence="3" key="3">
    <citation type="journal article" date="2018" name="Nat. Plants">
        <title>Whole-genome landscape of Medicago truncatula symbiotic genes.</title>
        <authorList>
            <person name="Pecrix Y."/>
            <person name="Staton S.E."/>
            <person name="Sallet E."/>
            <person name="Lelandais-Briere C."/>
            <person name="Moreau S."/>
            <person name="Carrere S."/>
            <person name="Blein T."/>
            <person name="Jardinaud M.F."/>
            <person name="Latrasse D."/>
            <person name="Zouine M."/>
            <person name="Zahm M."/>
            <person name="Kreplak J."/>
            <person name="Mayjonade B."/>
            <person name="Satge C."/>
            <person name="Perez M."/>
            <person name="Cauet S."/>
            <person name="Marande W."/>
            <person name="Chantry-Darmon C."/>
            <person name="Lopez-Roques C."/>
            <person name="Bouchez O."/>
            <person name="Berard A."/>
            <person name="Debelle F."/>
            <person name="Munos S."/>
            <person name="Bendahmane A."/>
            <person name="Berges H."/>
            <person name="Niebel A."/>
            <person name="Buitink J."/>
            <person name="Frugier F."/>
            <person name="Benhamed M."/>
            <person name="Crespi M."/>
            <person name="Gouzy J."/>
            <person name="Gamas P."/>
        </authorList>
    </citation>
    <scope>NUCLEOTIDE SEQUENCE [LARGE SCALE GENOMIC DNA]</scope>
    <source>
        <strain evidence="3">cv. Jemalong A17</strain>
    </source>
</reference>
<accession>Q2HV74</accession>
<dbReference type="EMBL" id="PSQE01000007">
    <property type="protein sequence ID" value="RHN47065.1"/>
    <property type="molecule type" value="Genomic_DNA"/>
</dbReference>
<name>Q2HV74_MEDTR</name>
<dbReference type="AlphaFoldDB" id="Q2HV74"/>
<sequence>MVLTKESLTPCQATKGQNYYASVKTFQLMLSSHLIKETGQAEVGSLHFSSCHCTEHFEQLLSQRVGTP</sequence>
<reference evidence="1" key="2">
    <citation type="submission" date="2007-03" db="EMBL/GenBank/DDBJ databases">
        <authorList>
            <consortium name="The International Medicago Genome Annotation Group"/>
        </authorList>
    </citation>
    <scope>NUCLEOTIDE SEQUENCE</scope>
</reference>
<reference evidence="1" key="1">
    <citation type="submission" date="2004-07" db="EMBL/GenBank/DDBJ databases">
        <authorList>
            <person name="Town C.D."/>
        </authorList>
    </citation>
    <scope>NUCLEOTIDE SEQUENCE</scope>
</reference>
<dbReference type="EMBL" id="AC148994">
    <property type="protein sequence ID" value="ABD28573.1"/>
    <property type="molecule type" value="Genomic_DNA"/>
</dbReference>
<gene>
    <name evidence="1" type="ORF">MtrDRAFT_AC148994g15v2</name>
    <name evidence="2" type="ORF">MtrunA17_Chr7g0248921</name>
</gene>
<evidence type="ECO:0000313" key="1">
    <source>
        <dbReference type="EMBL" id="ABD28573.1"/>
    </source>
</evidence>
<proteinExistence type="predicted"/>
<evidence type="ECO:0000313" key="2">
    <source>
        <dbReference type="EMBL" id="RHN47065.1"/>
    </source>
</evidence>
<dbReference type="Proteomes" id="UP000265566">
    <property type="component" value="Chromosome 7"/>
</dbReference>
<protein>
    <submittedName>
        <fullName evidence="1">Uncharacterized protein</fullName>
    </submittedName>
</protein>
<organism evidence="1">
    <name type="scientific">Medicago truncatula</name>
    <name type="common">Barrel medic</name>
    <name type="synonym">Medicago tribuloides</name>
    <dbReference type="NCBI Taxonomy" id="3880"/>
    <lineage>
        <taxon>Eukaryota</taxon>
        <taxon>Viridiplantae</taxon>
        <taxon>Streptophyta</taxon>
        <taxon>Embryophyta</taxon>
        <taxon>Tracheophyta</taxon>
        <taxon>Spermatophyta</taxon>
        <taxon>Magnoliopsida</taxon>
        <taxon>eudicotyledons</taxon>
        <taxon>Gunneridae</taxon>
        <taxon>Pentapetalae</taxon>
        <taxon>rosids</taxon>
        <taxon>fabids</taxon>
        <taxon>Fabales</taxon>
        <taxon>Fabaceae</taxon>
        <taxon>Papilionoideae</taxon>
        <taxon>50 kb inversion clade</taxon>
        <taxon>NPAAA clade</taxon>
        <taxon>Hologalegina</taxon>
        <taxon>IRL clade</taxon>
        <taxon>Trifolieae</taxon>
        <taxon>Medicago</taxon>
    </lineage>
</organism>
<evidence type="ECO:0000313" key="3">
    <source>
        <dbReference type="Proteomes" id="UP000265566"/>
    </source>
</evidence>
<dbReference type="Gramene" id="rna41620">
    <property type="protein sequence ID" value="RHN47065.1"/>
    <property type="gene ID" value="gene41620"/>
</dbReference>